<evidence type="ECO:0000256" key="1">
    <source>
        <dbReference type="SAM" id="SignalP"/>
    </source>
</evidence>
<dbReference type="PATRIC" id="fig|1473.5.peg.4067"/>
<dbReference type="GO" id="GO:0008237">
    <property type="term" value="F:metallopeptidase activity"/>
    <property type="evidence" value="ECO:0007669"/>
    <property type="project" value="InterPro"/>
</dbReference>
<keyword evidence="3" id="KW-1185">Reference proteome</keyword>
<dbReference type="EMBL" id="LGTO01000005">
    <property type="protein sequence ID" value="KNE21133.1"/>
    <property type="molecule type" value="Genomic_DNA"/>
</dbReference>
<feature type="signal peptide" evidence="1">
    <location>
        <begin position="1"/>
        <end position="24"/>
    </location>
</feature>
<dbReference type="OrthoDB" id="2148705at2"/>
<name>A0A0L0QSI9_VIRPA</name>
<accession>A0A0L0QSI9</accession>
<comment type="caution">
    <text evidence="2">The sequence shown here is derived from an EMBL/GenBank/DDBJ whole genome shotgun (WGS) entry which is preliminary data.</text>
</comment>
<dbReference type="RefSeq" id="WP_050350547.1">
    <property type="nucleotide sequence ID" value="NZ_BOSN01000007.1"/>
</dbReference>
<dbReference type="Proteomes" id="UP000036780">
    <property type="component" value="Unassembled WGS sequence"/>
</dbReference>
<dbReference type="SUPFAM" id="SSF55486">
    <property type="entry name" value="Metalloproteases ('zincins'), catalytic domain"/>
    <property type="match status" value="1"/>
</dbReference>
<keyword evidence="1" id="KW-0732">Signal</keyword>
<evidence type="ECO:0008006" key="4">
    <source>
        <dbReference type="Google" id="ProtNLM"/>
    </source>
</evidence>
<dbReference type="AlphaFoldDB" id="A0A0L0QSI9"/>
<dbReference type="Gene3D" id="3.40.390.10">
    <property type="entry name" value="Collagenase (Catalytic Domain)"/>
    <property type="match status" value="1"/>
</dbReference>
<proteinExistence type="predicted"/>
<dbReference type="GeneID" id="66868783"/>
<gene>
    <name evidence="2" type="ORF">AFK71_05420</name>
</gene>
<evidence type="ECO:0000313" key="3">
    <source>
        <dbReference type="Proteomes" id="UP000036780"/>
    </source>
</evidence>
<feature type="chain" id="PRO_5041079933" description="Peptidase M10 metallopeptidase domain-containing protein" evidence="1">
    <location>
        <begin position="25"/>
        <end position="165"/>
    </location>
</feature>
<evidence type="ECO:0000313" key="2">
    <source>
        <dbReference type="EMBL" id="KNE21133.1"/>
    </source>
</evidence>
<reference evidence="3" key="1">
    <citation type="submission" date="2015-07" db="EMBL/GenBank/DDBJ databases">
        <title>Fjat-10053 dsm26.</title>
        <authorList>
            <person name="Liu B."/>
            <person name="Wang J."/>
            <person name="Zhu Y."/>
            <person name="Liu G."/>
            <person name="Chen Q."/>
            <person name="Chen Z."/>
            <person name="Lan J."/>
            <person name="Che J."/>
            <person name="Ge C."/>
            <person name="Shi H."/>
            <person name="Pan Z."/>
            <person name="Liu X."/>
        </authorList>
    </citation>
    <scope>NUCLEOTIDE SEQUENCE [LARGE SCALE GENOMIC DNA]</scope>
    <source>
        <strain evidence="3">DSM 26</strain>
    </source>
</reference>
<dbReference type="InterPro" id="IPR024079">
    <property type="entry name" value="MetalloPept_cat_dom_sf"/>
</dbReference>
<organism evidence="2 3">
    <name type="scientific">Virgibacillus pantothenticus</name>
    <dbReference type="NCBI Taxonomy" id="1473"/>
    <lineage>
        <taxon>Bacteria</taxon>
        <taxon>Bacillati</taxon>
        <taxon>Bacillota</taxon>
        <taxon>Bacilli</taxon>
        <taxon>Bacillales</taxon>
        <taxon>Bacillaceae</taxon>
        <taxon>Virgibacillus</taxon>
    </lineage>
</organism>
<protein>
    <recommendedName>
        <fullName evidence="4">Peptidase M10 metallopeptidase domain-containing protein</fullName>
    </recommendedName>
</protein>
<sequence length="165" mass="18540">MKKTILFSIFVLLLIFSITSPVSAHFMERDRHSVDNGEIRWGTYHGGTQWTSARNTAINRWDAEGIINIAGDTATTIEDLSFTDYSASDGVLGSWTQYTGADKIMFNNTYFNNMSSCQRNHTALHELGHALNLDHNNVAGSVMRSGRICQSVLGEHDKADLRQRW</sequence>